<organism evidence="1">
    <name type="scientific">Anguilla anguilla</name>
    <name type="common">European freshwater eel</name>
    <name type="synonym">Muraena anguilla</name>
    <dbReference type="NCBI Taxonomy" id="7936"/>
    <lineage>
        <taxon>Eukaryota</taxon>
        <taxon>Metazoa</taxon>
        <taxon>Chordata</taxon>
        <taxon>Craniata</taxon>
        <taxon>Vertebrata</taxon>
        <taxon>Euteleostomi</taxon>
        <taxon>Actinopterygii</taxon>
        <taxon>Neopterygii</taxon>
        <taxon>Teleostei</taxon>
        <taxon>Anguilliformes</taxon>
        <taxon>Anguillidae</taxon>
        <taxon>Anguilla</taxon>
    </lineage>
</organism>
<reference evidence="1" key="2">
    <citation type="journal article" date="2015" name="Fish Shellfish Immunol.">
        <title>Early steps in the European eel (Anguilla anguilla)-Vibrio vulnificus interaction in the gills: Role of the RtxA13 toxin.</title>
        <authorList>
            <person name="Callol A."/>
            <person name="Pajuelo D."/>
            <person name="Ebbesson L."/>
            <person name="Teles M."/>
            <person name="MacKenzie S."/>
            <person name="Amaro C."/>
        </authorList>
    </citation>
    <scope>NUCLEOTIDE SEQUENCE</scope>
</reference>
<proteinExistence type="predicted"/>
<sequence>MSKYQISSSQKRPQDHSVSIPDFRIISDHTHCTIHKQHCYLNYFL</sequence>
<reference evidence="1" key="1">
    <citation type="submission" date="2014-11" db="EMBL/GenBank/DDBJ databases">
        <authorList>
            <person name="Amaro Gonzalez C."/>
        </authorList>
    </citation>
    <scope>NUCLEOTIDE SEQUENCE</scope>
</reference>
<protein>
    <submittedName>
        <fullName evidence="1">Uncharacterized protein</fullName>
    </submittedName>
</protein>
<accession>A0A0E9XNK8</accession>
<name>A0A0E9XNK8_ANGAN</name>
<evidence type="ECO:0000313" key="1">
    <source>
        <dbReference type="EMBL" id="JAI03279.1"/>
    </source>
</evidence>
<dbReference type="EMBL" id="GBXM01005299">
    <property type="protein sequence ID" value="JAI03279.1"/>
    <property type="molecule type" value="Transcribed_RNA"/>
</dbReference>
<dbReference type="AlphaFoldDB" id="A0A0E9XNK8"/>